<keyword evidence="2 3" id="KW-0238">DNA-binding</keyword>
<dbReference type="InterPro" id="IPR001867">
    <property type="entry name" value="OmpR/PhoB-type_DNA-bd"/>
</dbReference>
<keyword evidence="4" id="KW-1133">Transmembrane helix</keyword>
<organism evidence="6 7">
    <name type="scientific">Dokdonella fugitiva</name>
    <dbReference type="NCBI Taxonomy" id="328517"/>
    <lineage>
        <taxon>Bacteria</taxon>
        <taxon>Pseudomonadati</taxon>
        <taxon>Pseudomonadota</taxon>
        <taxon>Gammaproteobacteria</taxon>
        <taxon>Lysobacterales</taxon>
        <taxon>Rhodanobacteraceae</taxon>
        <taxon>Dokdonella</taxon>
    </lineage>
</organism>
<dbReference type="InterPro" id="IPR016032">
    <property type="entry name" value="Sig_transdc_resp-reg_C-effctor"/>
</dbReference>
<accession>A0A839F8A9</accession>
<sequence>MNLHVSPQRATDQLLTQSNLRLRVGEHVVDVGALRVVTRPELPRLTGKAVAVLIELVRHAGSTVTRDELLDRVWTGRLPTPDVLNQAIKELRRAFADDRKPPQYIETIPKVGYRLVATVLVLDGPAGGVFVEAPDDLQAGDAVDGEAGAAAVAAPLAEPAPRRTSRTLLSVVAAALVALAALAAALAGWFTPSSRPTWRVEDVHALTSDPGSEYRPHLSPDGSRVAFSVFDPESKFERLVVRSVEPSRTIRLTSTGTAIEGLPMWSPDGTRIAFERLGVGYCEMFVVPGLGGNERKIGPCQDYNFNIFDWTPDGRSLIFAERPDPAQQALALSLWNLDSGEKQRLPYARAADDEDIDAHYSPDGRLIAFRRGLSPYSDIWVMRADGSDVRRVTQVSASIRGHAWMSDNRSIVFSSTWSGSPAMYVVDVDTGEMQPLSVGKAQYPHASRSGDLVVYEITRTQDRLKLLPIGDMAGLRVLSPSTGSDYAPALSPDAGRVVFSSDRSGQLQLWLHDFAAKTTVQLTDDVDKPVLFARWSEDGTRVVAVQREGARRRLVEVDLASHRQRVLSRPDDVVMFGDYDVEADSYLVAVHGAGRSSKLLRIEHAGTPQEARSVLVDGIEQAQVDRKARVLYYTAEGAPGLMRRELDGGAERLVTPAITPDLGGGWRVVDGRIWYFAELGIRNAALRELDPATGADRLVTRLDLLIGDVSFSVMPGGGAILFAPVDIEDTDIGALRLVRAGTR</sequence>
<dbReference type="InterPro" id="IPR036388">
    <property type="entry name" value="WH-like_DNA-bd_sf"/>
</dbReference>
<dbReference type="GO" id="GO:0003677">
    <property type="term" value="F:DNA binding"/>
    <property type="evidence" value="ECO:0007669"/>
    <property type="project" value="UniProtKB-UniRule"/>
</dbReference>
<evidence type="ECO:0000313" key="7">
    <source>
        <dbReference type="Proteomes" id="UP000550401"/>
    </source>
</evidence>
<dbReference type="PROSITE" id="PS51755">
    <property type="entry name" value="OMPR_PHOB"/>
    <property type="match status" value="1"/>
</dbReference>
<gene>
    <name evidence="6" type="ORF">FHW12_004025</name>
</gene>
<dbReference type="InterPro" id="IPR011659">
    <property type="entry name" value="WD40"/>
</dbReference>
<dbReference type="Gene3D" id="2.120.10.30">
    <property type="entry name" value="TolB, C-terminal domain"/>
    <property type="match status" value="4"/>
</dbReference>
<dbReference type="SMART" id="SM00862">
    <property type="entry name" value="Trans_reg_C"/>
    <property type="match status" value="1"/>
</dbReference>
<evidence type="ECO:0000259" key="5">
    <source>
        <dbReference type="PROSITE" id="PS51755"/>
    </source>
</evidence>
<feature type="DNA-binding region" description="OmpR/PhoB-type" evidence="3">
    <location>
        <begin position="12"/>
        <end position="117"/>
    </location>
</feature>
<dbReference type="Proteomes" id="UP000550401">
    <property type="component" value="Unassembled WGS sequence"/>
</dbReference>
<protein>
    <submittedName>
        <fullName evidence="6">Tol biopolymer transport system component/DNA-binding winged helix-turn-helix (WHTH) protein</fullName>
    </submittedName>
</protein>
<dbReference type="PANTHER" id="PTHR36842:SF1">
    <property type="entry name" value="PROTEIN TOLB"/>
    <property type="match status" value="1"/>
</dbReference>
<proteinExistence type="inferred from homology"/>
<dbReference type="AlphaFoldDB" id="A0A839F8A9"/>
<keyword evidence="4" id="KW-0812">Transmembrane</keyword>
<dbReference type="CDD" id="cd00383">
    <property type="entry name" value="trans_reg_C"/>
    <property type="match status" value="1"/>
</dbReference>
<dbReference type="SUPFAM" id="SSF69322">
    <property type="entry name" value="Tricorn protease domain 2"/>
    <property type="match status" value="1"/>
</dbReference>
<comment type="similarity">
    <text evidence="1">Belongs to the TolB family.</text>
</comment>
<reference evidence="6 7" key="1">
    <citation type="submission" date="2020-07" db="EMBL/GenBank/DDBJ databases">
        <title>Genomic Encyclopedia of Type Strains, Phase IV (KMG-V): Genome sequencing to study the core and pangenomes of soil and plant-associated prokaryotes.</title>
        <authorList>
            <person name="Whitman W."/>
        </authorList>
    </citation>
    <scope>NUCLEOTIDE SEQUENCE [LARGE SCALE GENOMIC DNA]</scope>
    <source>
        <strain evidence="6 7">RH2WT43</strain>
    </source>
</reference>
<keyword evidence="7" id="KW-1185">Reference proteome</keyword>
<dbReference type="Gene3D" id="1.10.10.10">
    <property type="entry name" value="Winged helix-like DNA-binding domain superfamily/Winged helix DNA-binding domain"/>
    <property type="match status" value="1"/>
</dbReference>
<dbReference type="Pfam" id="PF07676">
    <property type="entry name" value="PD40"/>
    <property type="match status" value="5"/>
</dbReference>
<comment type="caution">
    <text evidence="6">The sequence shown here is derived from an EMBL/GenBank/DDBJ whole genome shotgun (WGS) entry which is preliminary data.</text>
</comment>
<dbReference type="SUPFAM" id="SSF69304">
    <property type="entry name" value="Tricorn protease N-terminal domain"/>
    <property type="match status" value="1"/>
</dbReference>
<dbReference type="RefSeq" id="WP_182532816.1">
    <property type="nucleotide sequence ID" value="NZ_JACGXL010000008.1"/>
</dbReference>
<evidence type="ECO:0000256" key="3">
    <source>
        <dbReference type="PROSITE-ProRule" id="PRU01091"/>
    </source>
</evidence>
<dbReference type="InterPro" id="IPR011042">
    <property type="entry name" value="6-blade_b-propeller_TolB-like"/>
</dbReference>
<name>A0A839F8A9_9GAMM</name>
<evidence type="ECO:0000256" key="4">
    <source>
        <dbReference type="SAM" id="Phobius"/>
    </source>
</evidence>
<dbReference type="GO" id="GO:0006355">
    <property type="term" value="P:regulation of DNA-templated transcription"/>
    <property type="evidence" value="ECO:0007669"/>
    <property type="project" value="InterPro"/>
</dbReference>
<feature type="transmembrane region" description="Helical" evidence="4">
    <location>
        <begin position="168"/>
        <end position="190"/>
    </location>
</feature>
<keyword evidence="4" id="KW-0472">Membrane</keyword>
<dbReference type="GO" id="GO:0000160">
    <property type="term" value="P:phosphorelay signal transduction system"/>
    <property type="evidence" value="ECO:0007669"/>
    <property type="project" value="InterPro"/>
</dbReference>
<dbReference type="Pfam" id="PF00486">
    <property type="entry name" value="Trans_reg_C"/>
    <property type="match status" value="1"/>
</dbReference>
<evidence type="ECO:0000256" key="1">
    <source>
        <dbReference type="ARBA" id="ARBA00009820"/>
    </source>
</evidence>
<dbReference type="EMBL" id="JACGXL010000008">
    <property type="protein sequence ID" value="MBA8889778.1"/>
    <property type="molecule type" value="Genomic_DNA"/>
</dbReference>
<dbReference type="PANTHER" id="PTHR36842">
    <property type="entry name" value="PROTEIN TOLB HOMOLOG"/>
    <property type="match status" value="1"/>
</dbReference>
<evidence type="ECO:0000313" key="6">
    <source>
        <dbReference type="EMBL" id="MBA8889778.1"/>
    </source>
</evidence>
<feature type="domain" description="OmpR/PhoB-type" evidence="5">
    <location>
        <begin position="12"/>
        <end position="117"/>
    </location>
</feature>
<evidence type="ECO:0000256" key="2">
    <source>
        <dbReference type="ARBA" id="ARBA00023125"/>
    </source>
</evidence>
<dbReference type="SUPFAM" id="SSF46894">
    <property type="entry name" value="C-terminal effector domain of the bipartite response regulators"/>
    <property type="match status" value="1"/>
</dbReference>